<dbReference type="EMBL" id="JAHXZJ010002609">
    <property type="protein sequence ID" value="KAH0540760.1"/>
    <property type="molecule type" value="Genomic_DNA"/>
</dbReference>
<keyword evidence="2" id="KW-1185">Reference proteome</keyword>
<reference evidence="1 2" key="1">
    <citation type="journal article" date="2021" name="J. Hered.">
        <title>A chromosome-level genome assembly of the parasitoid wasp, Cotesia glomerata (Hymenoptera: Braconidae).</title>
        <authorList>
            <person name="Pinto B.J."/>
            <person name="Weis J.J."/>
            <person name="Gamble T."/>
            <person name="Ode P.J."/>
            <person name="Paul R."/>
            <person name="Zaspel J.M."/>
        </authorList>
    </citation>
    <scope>NUCLEOTIDE SEQUENCE [LARGE SCALE GENOMIC DNA]</scope>
    <source>
        <strain evidence="1">CgM1</strain>
    </source>
</reference>
<sequence>MQPRCTSDPFPLDPLFQGQIKTEIEESIPILLDWNLPPRCPLVIMSLHDLALCPNFSQQRRTDIDLMAVWVVSPPGSVAGRRYSCYGSICCHTKLTSLIDWHVSAEMALPSSTHPYLALRIPIPMSMIGLYLPAWLLITIEIASPKLVLVQVSDECSDMEFVKYWCTVTISKPCRQTILQLP</sequence>
<accession>A0AAV7I2H6</accession>
<organism evidence="1 2">
    <name type="scientific">Cotesia glomerata</name>
    <name type="common">Lepidopteran parasitic wasp</name>
    <name type="synonym">Apanteles glomeratus</name>
    <dbReference type="NCBI Taxonomy" id="32391"/>
    <lineage>
        <taxon>Eukaryota</taxon>
        <taxon>Metazoa</taxon>
        <taxon>Ecdysozoa</taxon>
        <taxon>Arthropoda</taxon>
        <taxon>Hexapoda</taxon>
        <taxon>Insecta</taxon>
        <taxon>Pterygota</taxon>
        <taxon>Neoptera</taxon>
        <taxon>Endopterygota</taxon>
        <taxon>Hymenoptera</taxon>
        <taxon>Apocrita</taxon>
        <taxon>Ichneumonoidea</taxon>
        <taxon>Braconidae</taxon>
        <taxon>Microgastrinae</taxon>
        <taxon>Cotesia</taxon>
    </lineage>
</organism>
<comment type="caution">
    <text evidence="1">The sequence shown here is derived from an EMBL/GenBank/DDBJ whole genome shotgun (WGS) entry which is preliminary data.</text>
</comment>
<protein>
    <submittedName>
        <fullName evidence="1">Uncharacterized protein</fullName>
    </submittedName>
</protein>
<proteinExistence type="predicted"/>
<evidence type="ECO:0000313" key="1">
    <source>
        <dbReference type="EMBL" id="KAH0540760.1"/>
    </source>
</evidence>
<evidence type="ECO:0000313" key="2">
    <source>
        <dbReference type="Proteomes" id="UP000826195"/>
    </source>
</evidence>
<name>A0AAV7I2H6_COTGL</name>
<dbReference type="AlphaFoldDB" id="A0AAV7I2H6"/>
<dbReference type="Proteomes" id="UP000826195">
    <property type="component" value="Unassembled WGS sequence"/>
</dbReference>
<gene>
    <name evidence="1" type="ORF">KQX54_019704</name>
</gene>